<reference evidence="4" key="1">
    <citation type="submission" date="2017-02" db="EMBL/GenBank/DDBJ databases">
        <title>Delineation of Paenibacillus larvae strains originating from foulbrood outbreaks.</title>
        <authorList>
            <person name="Beims H."/>
            <person name="Bunk B."/>
            <person name="Sproeer C."/>
            <person name="Mohr K.I."/>
            <person name="Pradella S."/>
            <person name="Guenther G."/>
            <person name="Rohde M."/>
            <person name="von der Ohe W."/>
            <person name="Steinert M."/>
        </authorList>
    </citation>
    <scope>NUCLEOTIDE SEQUENCE [LARGE SCALE GENOMIC DNA]</scope>
    <source>
        <strain evidence="4">Eric_III</strain>
    </source>
</reference>
<dbReference type="InterPro" id="IPR017946">
    <property type="entry name" value="PLC-like_Pdiesterase_TIM-brl"/>
</dbReference>
<sequence precursor="true">MNSRVRISVISAICLLFACMTNPVAASQADESAKTSSFADEELIAHALGGISGEAATNSYEAFLANYEKGYRRFEADLILSSDGVLVARHDWDSYLFDYIQSTLPDDEKEGPIPFRDFKSHKIMGKYKPMGIKELIRLLDMYPDTYLVTDTKETDPNIIRKQFEIIVKKANEINPDVLNRIVPEIYSEDMLQIVRSVYAFPEMMLSVYMEDIPDDEALRILQEYQLTLIAIPENRADAKFLRKLNEQHVHVYVHTINSVEDYQRLKKLGVHGIYSDFLYKQEIELDLIRQARTAEDKSGFSKRMVQNMVGWMTKIMPKS</sequence>
<dbReference type="EMBL" id="CP019655">
    <property type="protein sequence ID" value="AVF26776.1"/>
    <property type="molecule type" value="Genomic_DNA"/>
</dbReference>
<dbReference type="STRING" id="147375.BXP28_04105"/>
<dbReference type="PANTHER" id="PTHR46211">
    <property type="entry name" value="GLYCEROPHOSPHORYL DIESTER PHOSPHODIESTERASE"/>
    <property type="match status" value="1"/>
</dbReference>
<proteinExistence type="predicted"/>
<dbReference type="AlphaFoldDB" id="A0A2L1U1H2"/>
<organism evidence="3 4">
    <name type="scientific">Paenibacillus larvae subsp. larvae</name>
    <dbReference type="NCBI Taxonomy" id="147375"/>
    <lineage>
        <taxon>Bacteria</taxon>
        <taxon>Bacillati</taxon>
        <taxon>Bacillota</taxon>
        <taxon>Bacilli</taxon>
        <taxon>Bacillales</taxon>
        <taxon>Paenibacillaceae</taxon>
        <taxon>Paenibacillus</taxon>
    </lineage>
</organism>
<dbReference type="Pfam" id="PF03009">
    <property type="entry name" value="GDPD"/>
    <property type="match status" value="1"/>
</dbReference>
<evidence type="ECO:0000313" key="4">
    <source>
        <dbReference type="Proteomes" id="UP000239833"/>
    </source>
</evidence>
<keyword evidence="1" id="KW-0732">Signal</keyword>
<feature type="signal peptide" evidence="1">
    <location>
        <begin position="1"/>
        <end position="26"/>
    </location>
</feature>
<feature type="domain" description="GP-PDE" evidence="2">
    <location>
        <begin position="50"/>
        <end position="278"/>
    </location>
</feature>
<dbReference type="GO" id="GO:0008081">
    <property type="term" value="F:phosphoric diester hydrolase activity"/>
    <property type="evidence" value="ECO:0007669"/>
    <property type="project" value="InterPro"/>
</dbReference>
<accession>A0A2L1U1H2</accession>
<feature type="chain" id="PRO_5014992472" evidence="1">
    <location>
        <begin position="27"/>
        <end position="319"/>
    </location>
</feature>
<dbReference type="GeneID" id="64219299"/>
<dbReference type="CDD" id="cd08583">
    <property type="entry name" value="PI-PLCc_GDPD_SF_unchar1"/>
    <property type="match status" value="1"/>
</dbReference>
<evidence type="ECO:0000259" key="2">
    <source>
        <dbReference type="Pfam" id="PF03009"/>
    </source>
</evidence>
<dbReference type="Proteomes" id="UP000239833">
    <property type="component" value="Chromosome"/>
</dbReference>
<dbReference type="Gene3D" id="3.20.20.190">
    <property type="entry name" value="Phosphatidylinositol (PI) phosphodiesterase"/>
    <property type="match status" value="1"/>
</dbReference>
<gene>
    <name evidence="3" type="ORF">ERICIII_02640</name>
</gene>
<dbReference type="SUPFAM" id="SSF51695">
    <property type="entry name" value="PLC-like phosphodiesterases"/>
    <property type="match status" value="1"/>
</dbReference>
<name>A0A2L1U1H2_9BACL</name>
<protein>
    <submittedName>
        <fullName evidence="3">Glycerophosphodiester phosphodiesterase family protein</fullName>
    </submittedName>
</protein>
<dbReference type="GO" id="GO:0006629">
    <property type="term" value="P:lipid metabolic process"/>
    <property type="evidence" value="ECO:0007669"/>
    <property type="project" value="InterPro"/>
</dbReference>
<evidence type="ECO:0000313" key="3">
    <source>
        <dbReference type="EMBL" id="AVF26776.1"/>
    </source>
</evidence>
<dbReference type="RefSeq" id="WP_158672783.1">
    <property type="nucleotide sequence ID" value="NZ_CP019655.1"/>
</dbReference>
<dbReference type="PANTHER" id="PTHR46211:SF1">
    <property type="entry name" value="GLYCEROPHOSPHODIESTER PHOSPHODIESTERASE, CYTOPLASMIC"/>
    <property type="match status" value="1"/>
</dbReference>
<dbReference type="InterPro" id="IPR030395">
    <property type="entry name" value="GP_PDE_dom"/>
</dbReference>
<dbReference type="PROSITE" id="PS51257">
    <property type="entry name" value="PROKAR_LIPOPROTEIN"/>
    <property type="match status" value="1"/>
</dbReference>
<evidence type="ECO:0000256" key="1">
    <source>
        <dbReference type="SAM" id="SignalP"/>
    </source>
</evidence>